<evidence type="ECO:0000259" key="7">
    <source>
        <dbReference type="PROSITE" id="PS51100"/>
    </source>
</evidence>
<accession>A0A0R1JUI3</accession>
<keyword evidence="9" id="KW-1185">Reference proteome</keyword>
<evidence type="ECO:0000256" key="4">
    <source>
        <dbReference type="ARBA" id="ARBA00022679"/>
    </source>
</evidence>
<evidence type="ECO:0000256" key="1">
    <source>
        <dbReference type="ARBA" id="ARBA00022448"/>
    </source>
</evidence>
<dbReference type="PANTHER" id="PTHR34581:SF2">
    <property type="entry name" value="PTS SYSTEM N,N'-DIACETYLCHITOBIOSE-SPECIFIC EIIB COMPONENT"/>
    <property type="match status" value="1"/>
</dbReference>
<sequence>MKQIVAGSQKLATTDVRIDAFSASCIDPEHNPYQVIMLAPQIAHREAEIKQKLATHPVPVTVINATDFGTMNAANILKTALREIKAAEAK</sequence>
<dbReference type="EMBL" id="AZDJ01000032">
    <property type="protein sequence ID" value="KRK70391.1"/>
    <property type="molecule type" value="Genomic_DNA"/>
</dbReference>
<evidence type="ECO:0000313" key="9">
    <source>
        <dbReference type="Proteomes" id="UP000051804"/>
    </source>
</evidence>
<name>A0A0R1JUI3_9LACO</name>
<keyword evidence="3" id="KW-0762">Sugar transport</keyword>
<comment type="caution">
    <text evidence="6">Lacks conserved residue(s) required for the propagation of feature annotation.</text>
</comment>
<reference evidence="8 9" key="1">
    <citation type="journal article" date="2015" name="Genome Announc.">
        <title>Expanding the biotechnology potential of lactobacilli through comparative genomics of 213 strains and associated genera.</title>
        <authorList>
            <person name="Sun Z."/>
            <person name="Harris H.M."/>
            <person name="McCann A."/>
            <person name="Guo C."/>
            <person name="Argimon S."/>
            <person name="Zhang W."/>
            <person name="Yang X."/>
            <person name="Jeffery I.B."/>
            <person name="Cooney J.C."/>
            <person name="Kagawa T.F."/>
            <person name="Liu W."/>
            <person name="Song Y."/>
            <person name="Salvetti E."/>
            <person name="Wrobel A."/>
            <person name="Rasinkangas P."/>
            <person name="Parkhill J."/>
            <person name="Rea M.C."/>
            <person name="O'Sullivan O."/>
            <person name="Ritari J."/>
            <person name="Douillard F.P."/>
            <person name="Paul Ross R."/>
            <person name="Yang R."/>
            <person name="Briner A.E."/>
            <person name="Felis G.E."/>
            <person name="de Vos W.M."/>
            <person name="Barrangou R."/>
            <person name="Klaenhammer T.R."/>
            <person name="Caufield P.W."/>
            <person name="Cui Y."/>
            <person name="Zhang H."/>
            <person name="O'Toole P.W."/>
        </authorList>
    </citation>
    <scope>NUCLEOTIDE SEQUENCE [LARGE SCALE GENOMIC DNA]</scope>
    <source>
        <strain evidence="8 9">JCM 17158</strain>
    </source>
</reference>
<evidence type="ECO:0000256" key="5">
    <source>
        <dbReference type="ARBA" id="ARBA00022683"/>
    </source>
</evidence>
<dbReference type="InterPro" id="IPR051819">
    <property type="entry name" value="PTS_sugar-specific_EIIB"/>
</dbReference>
<dbReference type="Gene3D" id="3.40.50.2300">
    <property type="match status" value="1"/>
</dbReference>
<evidence type="ECO:0000313" key="8">
    <source>
        <dbReference type="EMBL" id="KRK70391.1"/>
    </source>
</evidence>
<dbReference type="SUPFAM" id="SSF52794">
    <property type="entry name" value="PTS system IIB component-like"/>
    <property type="match status" value="1"/>
</dbReference>
<dbReference type="Proteomes" id="UP000051804">
    <property type="component" value="Unassembled WGS sequence"/>
</dbReference>
<dbReference type="AlphaFoldDB" id="A0A0R1JUI3"/>
<gene>
    <name evidence="8" type="ORF">FD02_GL000456</name>
</gene>
<dbReference type="STRING" id="1291734.FD02_GL000456"/>
<feature type="domain" description="PTS EIIB type-3" evidence="7">
    <location>
        <begin position="1"/>
        <end position="90"/>
    </location>
</feature>
<organism evidence="8 9">
    <name type="scientific">Lacticaseibacillus nasuensis JCM 17158</name>
    <dbReference type="NCBI Taxonomy" id="1291734"/>
    <lineage>
        <taxon>Bacteria</taxon>
        <taxon>Bacillati</taxon>
        <taxon>Bacillota</taxon>
        <taxon>Bacilli</taxon>
        <taxon>Lactobacillales</taxon>
        <taxon>Lactobacillaceae</taxon>
        <taxon>Lacticaseibacillus</taxon>
    </lineage>
</organism>
<keyword evidence="4" id="KW-0808">Transferase</keyword>
<keyword evidence="5" id="KW-0598">Phosphotransferase system</keyword>
<keyword evidence="1" id="KW-0813">Transport</keyword>
<dbReference type="PROSITE" id="PS51100">
    <property type="entry name" value="PTS_EIIB_TYPE_3"/>
    <property type="match status" value="1"/>
</dbReference>
<evidence type="ECO:0000256" key="2">
    <source>
        <dbReference type="ARBA" id="ARBA00022553"/>
    </source>
</evidence>
<evidence type="ECO:0000256" key="3">
    <source>
        <dbReference type="ARBA" id="ARBA00022597"/>
    </source>
</evidence>
<proteinExistence type="predicted"/>
<dbReference type="GO" id="GO:0009401">
    <property type="term" value="P:phosphoenolpyruvate-dependent sugar phosphotransferase system"/>
    <property type="evidence" value="ECO:0007669"/>
    <property type="project" value="UniProtKB-KW"/>
</dbReference>
<protein>
    <recommendedName>
        <fullName evidence="7">PTS EIIB type-3 domain-containing protein</fullName>
    </recommendedName>
</protein>
<dbReference type="PANTHER" id="PTHR34581">
    <property type="entry name" value="PTS SYSTEM N,N'-DIACETYLCHITOBIOSE-SPECIFIC EIIB COMPONENT"/>
    <property type="match status" value="1"/>
</dbReference>
<comment type="caution">
    <text evidence="8">The sequence shown here is derived from an EMBL/GenBank/DDBJ whole genome shotgun (WGS) entry which is preliminary data.</text>
</comment>
<dbReference type="PATRIC" id="fig|1291734.4.peg.470"/>
<keyword evidence="2" id="KW-0597">Phosphoprotein</keyword>
<dbReference type="InterPro" id="IPR036095">
    <property type="entry name" value="PTS_EIIB-like_sf"/>
</dbReference>
<dbReference type="GO" id="GO:0008982">
    <property type="term" value="F:protein-N(PI)-phosphohistidine-sugar phosphotransferase activity"/>
    <property type="evidence" value="ECO:0007669"/>
    <property type="project" value="InterPro"/>
</dbReference>
<dbReference type="InterPro" id="IPR013012">
    <property type="entry name" value="PTS_EIIB_3"/>
</dbReference>
<evidence type="ECO:0000256" key="6">
    <source>
        <dbReference type="PROSITE-ProRule" id="PRU00423"/>
    </source>
</evidence>